<keyword evidence="1" id="KW-0496">Mitochondrion</keyword>
<proteinExistence type="inferred from homology"/>
<feature type="compositionally biased region" description="Basic and acidic residues" evidence="2">
    <location>
        <begin position="284"/>
        <end position="293"/>
    </location>
</feature>
<evidence type="ECO:0000256" key="1">
    <source>
        <dbReference type="PIRNR" id="PIRNR036995"/>
    </source>
</evidence>
<dbReference type="eggNOG" id="KOG3933">
    <property type="taxonomic scope" value="Eukaryota"/>
</dbReference>
<name>G8JTB5_ERECY</name>
<dbReference type="InterPro" id="IPR039848">
    <property type="entry name" value="Ribosomal_mS35_mt"/>
</dbReference>
<protein>
    <recommendedName>
        <fullName evidence="1">Small ribosomal subunit protein mS35</fullName>
    </recommendedName>
    <alternativeName>
        <fullName evidence="1">37S ribosomal protein S24, mitochondrial</fullName>
    </alternativeName>
</protein>
<keyword evidence="1" id="KW-0689">Ribosomal protein</keyword>
<dbReference type="KEGG" id="erc:Ecym_4193"/>
<feature type="domain" description="Small ribosomal subunit protein mS35 mitochondrial conserved" evidence="3">
    <location>
        <begin position="164"/>
        <end position="290"/>
    </location>
</feature>
<gene>
    <name evidence="4" type="ordered locus">Ecym_4193</name>
</gene>
<dbReference type="RefSeq" id="XP_003646085.1">
    <property type="nucleotide sequence ID" value="XM_003646037.1"/>
</dbReference>
<accession>G8JTB5</accession>
<dbReference type="OMA" id="YRQEYKP"/>
<comment type="subcellular location">
    <subcellularLocation>
        <location evidence="1">Mitochondrion</location>
    </subcellularLocation>
</comment>
<feature type="region of interest" description="Disordered" evidence="2">
    <location>
        <begin position="274"/>
        <end position="293"/>
    </location>
</feature>
<comment type="similarity">
    <text evidence="1">Belongs to the mitochondrion-specific ribosomal protein mS35 family.</text>
</comment>
<dbReference type="GO" id="GO:0032543">
    <property type="term" value="P:mitochondrial translation"/>
    <property type="evidence" value="ECO:0007669"/>
    <property type="project" value="UniProtKB-UniRule"/>
</dbReference>
<reference evidence="5" key="1">
    <citation type="journal article" date="2012" name="G3 (Bethesda)">
        <title>Pichia sorbitophila, an interspecies yeast hybrid reveals early steps of genome resolution following polyploidization.</title>
        <authorList>
            <person name="Leh Louis V."/>
            <person name="Despons L."/>
            <person name="Friedrich A."/>
            <person name="Martin T."/>
            <person name="Durrens P."/>
            <person name="Casaregola S."/>
            <person name="Neuveglise C."/>
            <person name="Fairhead C."/>
            <person name="Marck C."/>
            <person name="Cruz J.A."/>
            <person name="Straub M.L."/>
            <person name="Kugler V."/>
            <person name="Sacerdot C."/>
            <person name="Uzunov Z."/>
            <person name="Thierry A."/>
            <person name="Weiss S."/>
            <person name="Bleykasten C."/>
            <person name="De Montigny J."/>
            <person name="Jacques N."/>
            <person name="Jung P."/>
            <person name="Lemaire M."/>
            <person name="Mallet S."/>
            <person name="Morel G."/>
            <person name="Richard G.F."/>
            <person name="Sarkar A."/>
            <person name="Savel G."/>
            <person name="Schacherer J."/>
            <person name="Seret M.L."/>
            <person name="Talla E."/>
            <person name="Samson G."/>
            <person name="Jubin C."/>
            <person name="Poulain J."/>
            <person name="Vacherie B."/>
            <person name="Barbe V."/>
            <person name="Pelletier E."/>
            <person name="Sherman D.J."/>
            <person name="Westhof E."/>
            <person name="Weissenbach J."/>
            <person name="Baret P.V."/>
            <person name="Wincker P."/>
            <person name="Gaillardin C."/>
            <person name="Dujon B."/>
            <person name="Souciet J.L."/>
        </authorList>
    </citation>
    <scope>NUCLEOTIDE SEQUENCE [LARGE SCALE GENOMIC DNA]</scope>
    <source>
        <strain evidence="5">CBS 270.75 / DBVPG 7215 / KCTC 17166 / NRRL Y-17582</strain>
    </source>
</reference>
<dbReference type="STRING" id="931890.G8JTB5"/>
<dbReference type="AlphaFoldDB" id="G8JTB5"/>
<dbReference type="InParanoid" id="G8JTB5"/>
<sequence length="310" mass="35601">MRPSFVHQFKASLRCFIKDGGVVAGSKAKASNKAKVSSTELYKYPSQWHGLSPEKLLQLHFERQAILGGLYKPSEEEYRALLPSAGELGISENEFKKYYYAPASQMEKELGIGDGRSTADAEPYGFDDLPSQAQVLVSQHREQRFYNRLAAYELPLLVKHRQEYNRPCPKTHPVTYRYTTYIGEKHANSRKVVLSVKTANLGLSEKELHKLRLLARTRYDHITDVLKMSSERYEEPAQNAKYLSTTLKKLIIEAKNTTDDLSDIPLDTRHTTAKNMRKKTRNHKFPEEWKRPEDAPKKTVNLIEMVADQL</sequence>
<dbReference type="GeneID" id="11469395"/>
<dbReference type="GO" id="GO:0005763">
    <property type="term" value="C:mitochondrial small ribosomal subunit"/>
    <property type="evidence" value="ECO:0007669"/>
    <property type="project" value="UniProtKB-UniRule"/>
</dbReference>
<dbReference type="PANTHER" id="PTHR13490:SF0">
    <property type="entry name" value="SMALL RIBOSOMAL SUBUNIT PROTEIN MS35"/>
    <property type="match status" value="1"/>
</dbReference>
<dbReference type="PIRSF" id="PIRSF036995">
    <property type="entry name" value="RSM24"/>
    <property type="match status" value="1"/>
</dbReference>
<dbReference type="PANTHER" id="PTHR13490">
    <property type="entry name" value="MITOCHONDRIAL 28S RIBOSOMAL PROTEIN S28"/>
    <property type="match status" value="1"/>
</dbReference>
<comment type="function">
    <text evidence="1">Component of the mitochondrial ribosome (mitoribosome), a dedicated translation machinery responsible for the synthesis of mitochondrial genome-encoded proteins, including at least some of the essential transmembrane subunits of the mitochondrial respiratory chain. The mitoribosomes are attached to the mitochondrial inner membrane and translation products are cotranslationally integrated into the membrane.</text>
</comment>
<keyword evidence="1" id="KW-0687">Ribonucleoprotein</keyword>
<dbReference type="GO" id="GO:0003735">
    <property type="term" value="F:structural constituent of ribosome"/>
    <property type="evidence" value="ECO:0007669"/>
    <property type="project" value="UniProtKB-UniRule"/>
</dbReference>
<feature type="compositionally biased region" description="Basic residues" evidence="2">
    <location>
        <begin position="274"/>
        <end position="283"/>
    </location>
</feature>
<dbReference type="Proteomes" id="UP000006790">
    <property type="component" value="Chromosome 4"/>
</dbReference>
<evidence type="ECO:0000256" key="2">
    <source>
        <dbReference type="SAM" id="MobiDB-lite"/>
    </source>
</evidence>
<dbReference type="EMBL" id="CP002500">
    <property type="protein sequence ID" value="AET39268.1"/>
    <property type="molecule type" value="Genomic_DNA"/>
</dbReference>
<evidence type="ECO:0000259" key="3">
    <source>
        <dbReference type="Pfam" id="PF10213"/>
    </source>
</evidence>
<keyword evidence="5" id="KW-1185">Reference proteome</keyword>
<dbReference type="InterPro" id="IPR017081">
    <property type="entry name" value="Ribosomal_mS35"/>
</dbReference>
<dbReference type="InterPro" id="IPR019349">
    <property type="entry name" value="Ribosomal_mS35_mit"/>
</dbReference>
<dbReference type="OrthoDB" id="283424at2759"/>
<dbReference type="FunCoup" id="G8JTB5">
    <property type="interactions" value="162"/>
</dbReference>
<evidence type="ECO:0000313" key="5">
    <source>
        <dbReference type="Proteomes" id="UP000006790"/>
    </source>
</evidence>
<evidence type="ECO:0000313" key="4">
    <source>
        <dbReference type="EMBL" id="AET39268.1"/>
    </source>
</evidence>
<dbReference type="Pfam" id="PF10213">
    <property type="entry name" value="MRP-S28"/>
    <property type="match status" value="1"/>
</dbReference>
<dbReference type="HOGENOM" id="CLU_943997_0_0_1"/>
<organism evidence="4 5">
    <name type="scientific">Eremothecium cymbalariae (strain CBS 270.75 / DBVPG 7215 / KCTC 17166 / NRRL Y-17582)</name>
    <name type="common">Yeast</name>
    <dbReference type="NCBI Taxonomy" id="931890"/>
    <lineage>
        <taxon>Eukaryota</taxon>
        <taxon>Fungi</taxon>
        <taxon>Dikarya</taxon>
        <taxon>Ascomycota</taxon>
        <taxon>Saccharomycotina</taxon>
        <taxon>Saccharomycetes</taxon>
        <taxon>Saccharomycetales</taxon>
        <taxon>Saccharomycetaceae</taxon>
        <taxon>Eremothecium</taxon>
    </lineage>
</organism>